<dbReference type="EMBL" id="JALLPB020000631">
    <property type="protein sequence ID" value="KAL3807406.1"/>
    <property type="molecule type" value="Genomic_DNA"/>
</dbReference>
<evidence type="ECO:0000256" key="1">
    <source>
        <dbReference type="SAM" id="SignalP"/>
    </source>
</evidence>
<keyword evidence="1" id="KW-0732">Signal</keyword>
<accession>A0ABD3R6T3</accession>
<gene>
    <name evidence="2" type="ORF">ACHAXA_009468</name>
</gene>
<feature type="chain" id="PRO_5044841654" evidence="1">
    <location>
        <begin position="23"/>
        <end position="271"/>
    </location>
</feature>
<dbReference type="Proteomes" id="UP001530377">
    <property type="component" value="Unassembled WGS sequence"/>
</dbReference>
<keyword evidence="3" id="KW-1185">Reference proteome</keyword>
<comment type="caution">
    <text evidence="2">The sequence shown here is derived from an EMBL/GenBank/DDBJ whole genome shotgun (WGS) entry which is preliminary data.</text>
</comment>
<organism evidence="2 3">
    <name type="scientific">Cyclostephanos tholiformis</name>
    <dbReference type="NCBI Taxonomy" id="382380"/>
    <lineage>
        <taxon>Eukaryota</taxon>
        <taxon>Sar</taxon>
        <taxon>Stramenopiles</taxon>
        <taxon>Ochrophyta</taxon>
        <taxon>Bacillariophyta</taxon>
        <taxon>Coscinodiscophyceae</taxon>
        <taxon>Thalassiosirophycidae</taxon>
        <taxon>Stephanodiscales</taxon>
        <taxon>Stephanodiscaceae</taxon>
        <taxon>Cyclostephanos</taxon>
    </lineage>
</organism>
<proteinExistence type="predicted"/>
<feature type="signal peptide" evidence="1">
    <location>
        <begin position="1"/>
        <end position="22"/>
    </location>
</feature>
<evidence type="ECO:0000313" key="3">
    <source>
        <dbReference type="Proteomes" id="UP001530377"/>
    </source>
</evidence>
<sequence>MVTRTVYALLIILLALVAAAESAEMTGVRITFNKYRRTYENASLRKLKYGNAEEFTFGRFHSMSAIDDAMSGCRSSSSFKHHIANDGREGFYCSTRLGGDWVLAESKQIAKNCRPVEVLSAYLDGANQKKWNEDKVQDIKITRTGMGIYKQMMVLKPQRVLTGKTTVMRYTQIIRVDKIGDGYNAFVELDVNAKSNTKQRPFDILAVNVCLEQVGNDVHIYAAGLMRVNRSVVPNLIVFDASGIAGAMAGKGTLWLSSHFATKPPVMGIAK</sequence>
<reference evidence="2 3" key="1">
    <citation type="submission" date="2024-10" db="EMBL/GenBank/DDBJ databases">
        <title>Updated reference genomes for cyclostephanoid diatoms.</title>
        <authorList>
            <person name="Roberts W.R."/>
            <person name="Alverson A.J."/>
        </authorList>
    </citation>
    <scope>NUCLEOTIDE SEQUENCE [LARGE SCALE GENOMIC DNA]</scope>
    <source>
        <strain evidence="2 3">AJA228-03</strain>
    </source>
</reference>
<dbReference type="AlphaFoldDB" id="A0ABD3R6T3"/>
<name>A0ABD3R6T3_9STRA</name>
<evidence type="ECO:0000313" key="2">
    <source>
        <dbReference type="EMBL" id="KAL3807406.1"/>
    </source>
</evidence>
<protein>
    <submittedName>
        <fullName evidence="2">Uncharacterized protein</fullName>
    </submittedName>
</protein>